<feature type="region of interest" description="Disordered" evidence="7">
    <location>
        <begin position="342"/>
        <end position="363"/>
    </location>
</feature>
<dbReference type="PANTHER" id="PTHR21630:SF10">
    <property type="entry name" value="VENTRICULAR ZONE-EXPRESSED PH DOMAIN-CONTAINING PROTEIN HOMOLOG 1"/>
    <property type="match status" value="1"/>
</dbReference>
<evidence type="ECO:0000313" key="10">
    <source>
        <dbReference type="Proteomes" id="UP000233140"/>
    </source>
</evidence>
<protein>
    <submittedName>
        <fullName evidence="9">Ventricular zone expressed PH domain containing 1</fullName>
    </submittedName>
</protein>
<accession>A0A2K5YNJ4</accession>
<dbReference type="GO" id="GO:0030512">
    <property type="term" value="P:negative regulation of transforming growth factor beta receptor signaling pathway"/>
    <property type="evidence" value="ECO:0007669"/>
    <property type="project" value="Ensembl"/>
</dbReference>
<evidence type="ECO:0000256" key="2">
    <source>
        <dbReference type="ARBA" id="ARBA00010187"/>
    </source>
</evidence>
<dbReference type="InterPro" id="IPR039888">
    <property type="entry name" value="Melted-like"/>
</dbReference>
<dbReference type="PANTHER" id="PTHR21630">
    <property type="entry name" value="VEPH-A/MELTED"/>
    <property type="match status" value="1"/>
</dbReference>
<evidence type="ECO:0000259" key="8">
    <source>
        <dbReference type="PROSITE" id="PS50003"/>
    </source>
</evidence>
<proteinExistence type="inferred from homology"/>
<dbReference type="AlphaFoldDB" id="A0A2K5YNJ4"/>
<name>A0A2K5YNJ4_MANLE</name>
<evidence type="ECO:0000256" key="3">
    <source>
        <dbReference type="ARBA" id="ARBA00022475"/>
    </source>
</evidence>
<comment type="subcellular location">
    <subcellularLocation>
        <location evidence="1">Cell membrane</location>
        <topology evidence="1">Peripheral membrane protein</topology>
        <orientation evidence="1">Cytoplasmic side</orientation>
    </subcellularLocation>
</comment>
<keyword evidence="4" id="KW-0472">Membrane</keyword>
<evidence type="ECO:0000256" key="5">
    <source>
        <dbReference type="ARBA" id="ARBA00059998"/>
    </source>
</evidence>
<evidence type="ECO:0000256" key="6">
    <source>
        <dbReference type="ARBA" id="ARBA00062758"/>
    </source>
</evidence>
<dbReference type="InterPro" id="IPR001849">
    <property type="entry name" value="PH_domain"/>
</dbReference>
<comment type="subunit">
    <text evidence="6">Interacts with TGFBR1.</text>
</comment>
<dbReference type="GO" id="GO:0060392">
    <property type="term" value="P:negative regulation of SMAD protein signal transduction"/>
    <property type="evidence" value="ECO:0007669"/>
    <property type="project" value="Ensembl"/>
</dbReference>
<dbReference type="Ensembl" id="ENSMLET00000040589.1">
    <property type="protein sequence ID" value="ENSMLEP00000017115.1"/>
    <property type="gene ID" value="ENSMLEG00000032768.1"/>
</dbReference>
<dbReference type="SUPFAM" id="SSF50729">
    <property type="entry name" value="PH domain-like"/>
    <property type="match status" value="1"/>
</dbReference>
<dbReference type="GO" id="GO:0005886">
    <property type="term" value="C:plasma membrane"/>
    <property type="evidence" value="ECO:0007669"/>
    <property type="project" value="UniProtKB-SubCell"/>
</dbReference>
<dbReference type="Proteomes" id="UP000233140">
    <property type="component" value="Unassembled WGS sequence"/>
</dbReference>
<comment type="function">
    <text evidence="5">Interacts with TGF-beta receptor type-1 (TGFBR1) and inhibits dissociation of activated SMAD2 from TGFBR1, impeding its nuclear accumulation and resulting in impaired TGF-beta signaling. May also affect FOXO, Hippo and Wnt signaling.</text>
</comment>
<feature type="domain" description="PH" evidence="8">
    <location>
        <begin position="570"/>
        <end position="673"/>
    </location>
</feature>
<feature type="compositionally biased region" description="Basic and acidic residues" evidence="7">
    <location>
        <begin position="346"/>
        <end position="356"/>
    </location>
</feature>
<evidence type="ECO:0000313" key="9">
    <source>
        <dbReference type="Ensembl" id="ENSMLEP00000017115.1"/>
    </source>
</evidence>
<dbReference type="CDD" id="cd01264">
    <property type="entry name" value="PH_MELT_VEPH1"/>
    <property type="match status" value="1"/>
</dbReference>
<sequence>MREAHVTKTLVFRKQDLKSKDWEMKLYRMGQEMCKHFSLDLAWLLLKNIQLLPNAQAAFLELCIRICYLPEFSPILSSKSTGYESEVVQKCIPFLIGHLKDSTHNDIILNILIEIAGYEPVALNGFLPMLKEIGERFPYLIGQMARIYGAVGHVNEERARSCLTYLVSQLANMEHSFHHILLLEIKGITDTFSSILGPQSRDIFRMSNSFTAIAKLLTRQLENAKAGSGRRKISTEIEFPEKLEETKLIVAENEDHEKLQVKIQAFEDKINADSNTPGSIRRYSLGQVSKEERKNIRFNRSKSLALHTVLTKGVSSDDGEDENRRDILASISLSEIDPLSQGNDKLPFKADTDRSQLGESSVSYPNIIHKDSENLPETVKENFQEETPETTASPIEYQDKLYLHLKKNLSKVKAYAMEIGKKIPVPDQCTIEDTVRSCVAKLFFTCSLKGHYCLYSKSSFILISQEPQPWIQIMFLFQQSLFPEPLSIQSHSVQFLRALWEKTQAGDAHSFETAMMESTFPQQKDLDQVQLHLEEVRFFDVFGFSETAGAWQCFMCNNPEKATVVNQDGQPLIEGKLKEKQVRWKFIKRWKTRYFTLAGNQLLFQKGKSKDDPDDCPIELSKVQSVKAVAKKRRDRSLPRAFEIFTDNKTYVFKAKDEKNAEEWLQCINVAVAQAKERESREVTTYL</sequence>
<reference evidence="9" key="1">
    <citation type="submission" date="2025-08" db="UniProtKB">
        <authorList>
            <consortium name="Ensembl"/>
        </authorList>
    </citation>
    <scope>IDENTIFICATION</scope>
</reference>
<evidence type="ECO:0000256" key="4">
    <source>
        <dbReference type="ARBA" id="ARBA00023136"/>
    </source>
</evidence>
<dbReference type="OMA" id="LANMEHC"/>
<dbReference type="GeneTree" id="ENSGT00390000018660"/>
<dbReference type="FunFam" id="2.30.29.30:FF:000138">
    <property type="entry name" value="Ventricular zone-expressed PH domain-containing protein-like 1"/>
    <property type="match status" value="1"/>
</dbReference>
<keyword evidence="10" id="KW-1185">Reference proteome</keyword>
<gene>
    <name evidence="9" type="primary">VEPH1</name>
</gene>
<keyword evidence="3" id="KW-1003">Cell membrane</keyword>
<comment type="similarity">
    <text evidence="2">Belongs to the MELT/VEPH family.</text>
</comment>
<dbReference type="GO" id="GO:0010314">
    <property type="term" value="F:phosphatidylinositol-5-phosphate binding"/>
    <property type="evidence" value="ECO:0007669"/>
    <property type="project" value="TreeGrafter"/>
</dbReference>
<organism evidence="9 10">
    <name type="scientific">Mandrillus leucophaeus</name>
    <name type="common">Drill</name>
    <name type="synonym">Papio leucophaeus</name>
    <dbReference type="NCBI Taxonomy" id="9568"/>
    <lineage>
        <taxon>Eukaryota</taxon>
        <taxon>Metazoa</taxon>
        <taxon>Chordata</taxon>
        <taxon>Craniata</taxon>
        <taxon>Vertebrata</taxon>
        <taxon>Euteleostomi</taxon>
        <taxon>Mammalia</taxon>
        <taxon>Eutheria</taxon>
        <taxon>Euarchontoglires</taxon>
        <taxon>Primates</taxon>
        <taxon>Haplorrhini</taxon>
        <taxon>Catarrhini</taxon>
        <taxon>Cercopithecidae</taxon>
        <taxon>Cercopithecinae</taxon>
        <taxon>Mandrillus</taxon>
    </lineage>
</organism>
<reference evidence="9" key="2">
    <citation type="submission" date="2025-09" db="UniProtKB">
        <authorList>
            <consortium name="Ensembl"/>
        </authorList>
    </citation>
    <scope>IDENTIFICATION</scope>
</reference>
<dbReference type="PROSITE" id="PS50003">
    <property type="entry name" value="PH_DOMAIN"/>
    <property type="match status" value="1"/>
</dbReference>
<dbReference type="InterPro" id="IPR011993">
    <property type="entry name" value="PH-like_dom_sf"/>
</dbReference>
<evidence type="ECO:0000256" key="7">
    <source>
        <dbReference type="SAM" id="MobiDB-lite"/>
    </source>
</evidence>
<dbReference type="SMART" id="SM00233">
    <property type="entry name" value="PH"/>
    <property type="match status" value="1"/>
</dbReference>
<evidence type="ECO:0000256" key="1">
    <source>
        <dbReference type="ARBA" id="ARBA00004413"/>
    </source>
</evidence>
<dbReference type="Pfam" id="PF00169">
    <property type="entry name" value="PH"/>
    <property type="match status" value="1"/>
</dbReference>
<dbReference type="Gene3D" id="2.30.29.30">
    <property type="entry name" value="Pleckstrin-homology domain (PH domain)/Phosphotyrosine-binding domain (PTB)"/>
    <property type="match status" value="1"/>
</dbReference>